<organism evidence="1 2">
    <name type="scientific">Nostoc edaphicum CCNP1411</name>
    <dbReference type="NCBI Taxonomy" id="1472755"/>
    <lineage>
        <taxon>Bacteria</taxon>
        <taxon>Bacillati</taxon>
        <taxon>Cyanobacteriota</taxon>
        <taxon>Cyanophyceae</taxon>
        <taxon>Nostocales</taxon>
        <taxon>Nostocaceae</taxon>
        <taxon>Nostoc</taxon>
    </lineage>
</organism>
<evidence type="ECO:0000313" key="1">
    <source>
        <dbReference type="EMBL" id="QMS86301.1"/>
    </source>
</evidence>
<dbReference type="EMBL" id="CP054696">
    <property type="protein sequence ID" value="QMS86301.1"/>
    <property type="molecule type" value="Genomic_DNA"/>
</dbReference>
<keyword evidence="1" id="KW-0614">Plasmid</keyword>
<sequence length="58" mass="6909">MTNTTEPHRRTRVEQRLEQLAVHQASHNRANRVSSIGSQKHYADPIVLYIRRNFLTFY</sequence>
<reference evidence="2" key="1">
    <citation type="submission" date="2020-06" db="EMBL/GenBank/DDBJ databases">
        <title>Nostoc edaphicum CCNP1411 genome.</title>
        <authorList>
            <person name="Fidor A."/>
            <person name="Grabski M."/>
            <person name="Gawor J."/>
            <person name="Gromadka R."/>
            <person name="Wegrzyn G."/>
            <person name="Mazur-Marzec H."/>
        </authorList>
    </citation>
    <scope>NUCLEOTIDE SEQUENCE [LARGE SCALE GENOMIC DNA]</scope>
    <source>
        <strain evidence="2">CCNP1411</strain>
        <plasmid evidence="2">pne_4</plasmid>
    </source>
</reference>
<gene>
    <name evidence="1" type="ORF">HUN01_01390</name>
</gene>
<keyword evidence="2" id="KW-1185">Reference proteome</keyword>
<dbReference type="AlphaFoldDB" id="A0A7D7QHC6"/>
<dbReference type="RefSeq" id="WP_181927228.1">
    <property type="nucleotide sequence ID" value="NZ_CP054696.1"/>
</dbReference>
<proteinExistence type="predicted"/>
<protein>
    <submittedName>
        <fullName evidence="1">Uncharacterized protein</fullName>
    </submittedName>
</protein>
<geneLocation type="plasmid" evidence="2">
    <name>pne_4</name>
</geneLocation>
<dbReference type="Proteomes" id="UP000514713">
    <property type="component" value="Plasmid pNe_4"/>
</dbReference>
<name>A0A7D7QHC6_9NOSO</name>
<dbReference type="KEGG" id="ned:HUN01_01390"/>
<evidence type="ECO:0000313" key="2">
    <source>
        <dbReference type="Proteomes" id="UP000514713"/>
    </source>
</evidence>
<accession>A0A7D7QHC6</accession>